<comment type="caution">
    <text evidence="1">The sequence shown here is derived from an EMBL/GenBank/DDBJ whole genome shotgun (WGS) entry which is preliminary data.</text>
</comment>
<organism evidence="1 2">
    <name type="scientific">Daphnia magna</name>
    <dbReference type="NCBI Taxonomy" id="35525"/>
    <lineage>
        <taxon>Eukaryota</taxon>
        <taxon>Metazoa</taxon>
        <taxon>Ecdysozoa</taxon>
        <taxon>Arthropoda</taxon>
        <taxon>Crustacea</taxon>
        <taxon>Branchiopoda</taxon>
        <taxon>Diplostraca</taxon>
        <taxon>Cladocera</taxon>
        <taxon>Anomopoda</taxon>
        <taxon>Daphniidae</taxon>
        <taxon>Daphnia</taxon>
    </lineage>
</organism>
<name>A0A162BVJ6_9CRUS</name>
<gene>
    <name evidence="1" type="ORF">APZ42_006742</name>
</gene>
<dbReference type="EMBL" id="LRGB01018793">
    <property type="protein sequence ID" value="KZR98040.1"/>
    <property type="molecule type" value="Genomic_DNA"/>
</dbReference>
<proteinExistence type="predicted"/>
<accession>A0A162BVJ6</accession>
<sequence>MVAHQNTMVTSPISLIIEINRPCVGLNVGKSFRECIQFSLVINGQRPYHAEKTWSRQLPEVKLRRVPLVPRRVTAWEYGMLLASNLL</sequence>
<dbReference type="Proteomes" id="UP000076858">
    <property type="component" value="Unassembled WGS sequence"/>
</dbReference>
<reference evidence="1 2" key="1">
    <citation type="submission" date="2016-03" db="EMBL/GenBank/DDBJ databases">
        <title>EvidentialGene: Evidence-directed Construction of Genes on Genomes.</title>
        <authorList>
            <person name="Gilbert D.G."/>
            <person name="Choi J.-H."/>
            <person name="Mockaitis K."/>
            <person name="Colbourne J."/>
            <person name="Pfrender M."/>
        </authorList>
    </citation>
    <scope>NUCLEOTIDE SEQUENCE [LARGE SCALE GENOMIC DNA]</scope>
    <source>
        <strain evidence="1 2">Xinb3</strain>
        <tissue evidence="1">Complete organism</tissue>
    </source>
</reference>
<evidence type="ECO:0000313" key="2">
    <source>
        <dbReference type="Proteomes" id="UP000076858"/>
    </source>
</evidence>
<evidence type="ECO:0000313" key="1">
    <source>
        <dbReference type="EMBL" id="KZR98040.1"/>
    </source>
</evidence>
<protein>
    <submittedName>
        <fullName evidence="1">Uncharacterized protein</fullName>
    </submittedName>
</protein>
<keyword evidence="2" id="KW-1185">Reference proteome</keyword>
<dbReference type="AlphaFoldDB" id="A0A162BVJ6"/>